<sequence length="54" mass="6344">MITMTFINPTSHWHSQCTRFPHTVHSLTPCFFTKRLPLGDNRVTFTFTPKLTLH</sequence>
<proteinExistence type="predicted"/>
<dbReference type="EMBL" id="GGEC01056268">
    <property type="protein sequence ID" value="MBX36752.1"/>
    <property type="molecule type" value="Transcribed_RNA"/>
</dbReference>
<evidence type="ECO:0000313" key="1">
    <source>
        <dbReference type="EMBL" id="MBX36752.1"/>
    </source>
</evidence>
<dbReference type="AlphaFoldDB" id="A0A2P2N2N7"/>
<protein>
    <submittedName>
        <fullName evidence="1">Uncharacterized protein</fullName>
    </submittedName>
</protein>
<name>A0A2P2N2N7_RHIMU</name>
<organism evidence="1">
    <name type="scientific">Rhizophora mucronata</name>
    <name type="common">Asiatic mangrove</name>
    <dbReference type="NCBI Taxonomy" id="61149"/>
    <lineage>
        <taxon>Eukaryota</taxon>
        <taxon>Viridiplantae</taxon>
        <taxon>Streptophyta</taxon>
        <taxon>Embryophyta</taxon>
        <taxon>Tracheophyta</taxon>
        <taxon>Spermatophyta</taxon>
        <taxon>Magnoliopsida</taxon>
        <taxon>eudicotyledons</taxon>
        <taxon>Gunneridae</taxon>
        <taxon>Pentapetalae</taxon>
        <taxon>rosids</taxon>
        <taxon>fabids</taxon>
        <taxon>Malpighiales</taxon>
        <taxon>Rhizophoraceae</taxon>
        <taxon>Rhizophora</taxon>
    </lineage>
</organism>
<accession>A0A2P2N2N7</accession>
<reference evidence="1" key="1">
    <citation type="submission" date="2018-02" db="EMBL/GenBank/DDBJ databases">
        <title>Rhizophora mucronata_Transcriptome.</title>
        <authorList>
            <person name="Meera S.P."/>
            <person name="Sreeshan A."/>
            <person name="Augustine A."/>
        </authorList>
    </citation>
    <scope>NUCLEOTIDE SEQUENCE</scope>
    <source>
        <tissue evidence="1">Leaf</tissue>
    </source>
</reference>